<protein>
    <submittedName>
        <fullName evidence="6">Outer membrane beta-barrel protein</fullName>
    </submittedName>
</protein>
<keyword evidence="2" id="KW-0472">Membrane</keyword>
<dbReference type="SUPFAM" id="SSF56935">
    <property type="entry name" value="Porins"/>
    <property type="match status" value="1"/>
</dbReference>
<evidence type="ECO:0000313" key="7">
    <source>
        <dbReference type="Proteomes" id="UP001596958"/>
    </source>
</evidence>
<keyword evidence="7" id="KW-1185">Reference proteome</keyword>
<evidence type="ECO:0000256" key="2">
    <source>
        <dbReference type="ARBA" id="ARBA00023136"/>
    </source>
</evidence>
<evidence type="ECO:0000259" key="5">
    <source>
        <dbReference type="Pfam" id="PF14905"/>
    </source>
</evidence>
<reference evidence="7" key="1">
    <citation type="journal article" date="2019" name="Int. J. Syst. Evol. Microbiol.">
        <title>The Global Catalogue of Microorganisms (GCM) 10K type strain sequencing project: providing services to taxonomists for standard genome sequencing and annotation.</title>
        <authorList>
            <consortium name="The Broad Institute Genomics Platform"/>
            <consortium name="The Broad Institute Genome Sequencing Center for Infectious Disease"/>
            <person name="Wu L."/>
            <person name="Ma J."/>
        </authorList>
    </citation>
    <scope>NUCLEOTIDE SEQUENCE [LARGE SCALE GENOMIC DNA]</scope>
    <source>
        <strain evidence="7">CCUG 63418</strain>
    </source>
</reference>
<evidence type="ECO:0000256" key="1">
    <source>
        <dbReference type="ARBA" id="ARBA00004442"/>
    </source>
</evidence>
<evidence type="ECO:0000256" key="3">
    <source>
        <dbReference type="ARBA" id="ARBA00023237"/>
    </source>
</evidence>
<comment type="caution">
    <text evidence="6">The sequence shown here is derived from an EMBL/GenBank/DDBJ whole genome shotgun (WGS) entry which is preliminary data.</text>
</comment>
<dbReference type="Pfam" id="PF14905">
    <property type="entry name" value="OMP_b-brl_3"/>
    <property type="match status" value="1"/>
</dbReference>
<keyword evidence="4" id="KW-0732">Signal</keyword>
<dbReference type="InterPro" id="IPR013784">
    <property type="entry name" value="Carb-bd-like_fold"/>
</dbReference>
<dbReference type="EMBL" id="JBHTHU010000002">
    <property type="protein sequence ID" value="MFD0749576.1"/>
    <property type="molecule type" value="Genomic_DNA"/>
</dbReference>
<dbReference type="Gene3D" id="2.60.40.1120">
    <property type="entry name" value="Carboxypeptidase-like, regulatory domain"/>
    <property type="match status" value="1"/>
</dbReference>
<dbReference type="Pfam" id="PF13620">
    <property type="entry name" value="CarboxypepD_reg"/>
    <property type="match status" value="1"/>
</dbReference>
<dbReference type="InterPro" id="IPR041700">
    <property type="entry name" value="OMP_b-brl_3"/>
</dbReference>
<evidence type="ECO:0000256" key="4">
    <source>
        <dbReference type="SAM" id="SignalP"/>
    </source>
</evidence>
<dbReference type="InterPro" id="IPR036942">
    <property type="entry name" value="Beta-barrel_TonB_sf"/>
</dbReference>
<gene>
    <name evidence="6" type="ORF">ACFQZS_05440</name>
</gene>
<feature type="chain" id="PRO_5046675532" evidence="4">
    <location>
        <begin position="21"/>
        <end position="926"/>
    </location>
</feature>
<dbReference type="RefSeq" id="WP_377098063.1">
    <property type="nucleotide sequence ID" value="NZ_JBHTHU010000002.1"/>
</dbReference>
<evidence type="ECO:0000313" key="6">
    <source>
        <dbReference type="EMBL" id="MFD0749576.1"/>
    </source>
</evidence>
<feature type="domain" description="Outer membrane protein beta-barrel" evidence="5">
    <location>
        <begin position="460"/>
        <end position="914"/>
    </location>
</feature>
<feature type="signal peptide" evidence="4">
    <location>
        <begin position="1"/>
        <end position="20"/>
    </location>
</feature>
<comment type="subcellular location">
    <subcellularLocation>
        <location evidence="1">Cell outer membrane</location>
    </subcellularLocation>
</comment>
<sequence>MKFTFWALLAIFLFAQTSFAQTSHTVKGVTIDSVTKAKFSGSVSVLNAKDSVLRKFTYADDNGAFSISGLPAGKYLLFVTYPGYDNKMSQFTLAAPNDVNDLGNVGMSVIAKTLGEVTIKSTPQEIKIKGDTLEYNAKAYVIQPNSKVEDLIRQMPGVVIDKNGKITVNGQAVPKVLVDGEEFFGDDPTLVTQNLRGDMVSSVQIYDRRSDQASFTGIDDGQRIKTINVKLKEDKKRGIFGKISAGAGTDDYYEAQGIFNKFTARSKFAAYGTFANTGKTGLGAADNSRIGSSNNYAQIADNGGIFVQGGGDDDLDASSGNYNGNGLPEVQAGGAHYDTKIKNDATLNANYKVGTLDVKGVYNSSTQVTIPGNKQDQTAYRDLHNNTFRQKADLTYFTKLDTSSTLKIGVDAITKHLRVDNNLLTTIVGETGNILTNERRITSSDNHQKGINLNALYTYKFKKPTRTFSWAVSQTYAENIAENYLYSVQYRTNKPDSVTTDQYKPITAKNTSFSSNMNYTEPLSKYLALQLNYGLGISNTNSDKPTFDKSGSGLYNSFNNIYSNDFKINTLTNRFGGIFNYRKNKTILNFGTRASLVDYEQTERYSGRVFKRSFVNWSPQATYQYQPSAQKVFLLSYSGNMSQPSVDQLQPILNNSNTLNTVIGNPDLKAQFSHSLQTIYQSQKIITRQSLALVASGNLTENQIVPKITNDPKTGKTVTQYVNLSSERQYNVNFTAQGSQRITGTEVDIRLALNGSRSANYSFINDSLNRVDQTSFTVQVGMQTVKFQKYELQVGVAPTYSFNKNSLIPQNNNNAAGLNVNARGALYLPLKFILNSDVNYRYSAKTQNIPAINMTILNASLSKTLLKEDKLKLTLSGINLLNANPTLSRSVTSTQISQSSFNTIMRYFLLSVSWDFTKFGTSAATN</sequence>
<dbReference type="Proteomes" id="UP001596958">
    <property type="component" value="Unassembled WGS sequence"/>
</dbReference>
<dbReference type="Gene3D" id="2.40.170.20">
    <property type="entry name" value="TonB-dependent receptor, beta-barrel domain"/>
    <property type="match status" value="1"/>
</dbReference>
<organism evidence="6 7">
    <name type="scientific">Mucilaginibacter calamicampi</name>
    <dbReference type="NCBI Taxonomy" id="1302352"/>
    <lineage>
        <taxon>Bacteria</taxon>
        <taxon>Pseudomonadati</taxon>
        <taxon>Bacteroidota</taxon>
        <taxon>Sphingobacteriia</taxon>
        <taxon>Sphingobacteriales</taxon>
        <taxon>Sphingobacteriaceae</taxon>
        <taxon>Mucilaginibacter</taxon>
    </lineage>
</organism>
<name>A0ABW2YT05_9SPHI</name>
<proteinExistence type="predicted"/>
<accession>A0ABW2YT05</accession>
<keyword evidence="3" id="KW-0998">Cell outer membrane</keyword>
<dbReference type="SUPFAM" id="SSF49452">
    <property type="entry name" value="Starch-binding domain-like"/>
    <property type="match status" value="1"/>
</dbReference>